<protein>
    <submittedName>
        <fullName evidence="1">Uncharacterized protein</fullName>
    </submittedName>
</protein>
<organism evidence="1 2">
    <name type="scientific">Paraburkholderia steynii</name>
    <dbReference type="NCBI Taxonomy" id="1245441"/>
    <lineage>
        <taxon>Bacteria</taxon>
        <taxon>Pseudomonadati</taxon>
        <taxon>Pseudomonadota</taxon>
        <taxon>Betaproteobacteria</taxon>
        <taxon>Burkholderiales</taxon>
        <taxon>Burkholderiaceae</taxon>
        <taxon>Paraburkholderia</taxon>
    </lineage>
</organism>
<gene>
    <name evidence="1" type="ORF">BZM27_01130</name>
</gene>
<dbReference type="Proteomes" id="UP000294200">
    <property type="component" value="Unassembled WGS sequence"/>
</dbReference>
<evidence type="ECO:0000313" key="1">
    <source>
        <dbReference type="EMBL" id="TCG10080.1"/>
    </source>
</evidence>
<name>A0A4R0XP61_9BURK</name>
<dbReference type="AlphaFoldDB" id="A0A4R0XP61"/>
<accession>A0A4R0XP61</accession>
<evidence type="ECO:0000313" key="2">
    <source>
        <dbReference type="Proteomes" id="UP000294200"/>
    </source>
</evidence>
<keyword evidence="2" id="KW-1185">Reference proteome</keyword>
<dbReference type="EMBL" id="MWML01000002">
    <property type="protein sequence ID" value="TCG10080.1"/>
    <property type="molecule type" value="Genomic_DNA"/>
</dbReference>
<sequence>MASNTIFAKSVGANAASTRKHKSQMISAVSEANRFFTPSPWSASRQRVERRCTEKRIPDCSLGRRLREVRDLCEVYWHY</sequence>
<proteinExistence type="predicted"/>
<reference evidence="1 2" key="1">
    <citation type="submission" date="2017-02" db="EMBL/GenBank/DDBJ databases">
        <title>Paraburkholderia sophoroidis sp. nov. and Paraburkholderia steynii sp. nov. rhizobial symbionts of the fynbos legume Hypocalyptus sophoroides.</title>
        <authorList>
            <person name="Steenkamp E.T."/>
            <person name="Beukes C.W."/>
            <person name="Van Zyl E."/>
            <person name="Avontuur J."/>
            <person name="Chan W.Y."/>
            <person name="Hassen A."/>
            <person name="Palmer M."/>
            <person name="Mthombeni L."/>
            <person name="Phalane F."/>
            <person name="Sereme K."/>
            <person name="Venter S.N."/>
        </authorList>
    </citation>
    <scope>NUCLEOTIDE SEQUENCE [LARGE SCALE GENOMIC DNA]</scope>
    <source>
        <strain evidence="1 2">HC1.1ba</strain>
    </source>
</reference>
<comment type="caution">
    <text evidence="1">The sequence shown here is derived from an EMBL/GenBank/DDBJ whole genome shotgun (WGS) entry which is preliminary data.</text>
</comment>